<keyword evidence="13" id="KW-0413">Isomerase</keyword>
<evidence type="ECO:0000313" key="13">
    <source>
        <dbReference type="EMBL" id="MBB3166873.1"/>
    </source>
</evidence>
<dbReference type="GO" id="GO:0006635">
    <property type="term" value="P:fatty acid beta-oxidation"/>
    <property type="evidence" value="ECO:0007669"/>
    <property type="project" value="UniProtKB-UniPathway"/>
</dbReference>
<feature type="domain" description="3-hydroxyacyl-CoA dehydrogenase NAD binding" evidence="12">
    <location>
        <begin position="317"/>
        <end position="495"/>
    </location>
</feature>
<dbReference type="Proteomes" id="UP000559987">
    <property type="component" value="Unassembled WGS sequence"/>
</dbReference>
<evidence type="ECO:0000313" key="14">
    <source>
        <dbReference type="Proteomes" id="UP000559987"/>
    </source>
</evidence>
<evidence type="ECO:0000256" key="6">
    <source>
        <dbReference type="ARBA" id="ARBA00023027"/>
    </source>
</evidence>
<evidence type="ECO:0000256" key="10">
    <source>
        <dbReference type="ARBA" id="ARBA00049556"/>
    </source>
</evidence>
<dbReference type="Gene3D" id="3.40.50.720">
    <property type="entry name" value="NAD(P)-binding Rossmann-like Domain"/>
    <property type="match status" value="1"/>
</dbReference>
<reference evidence="13 14" key="1">
    <citation type="submission" date="2020-08" db="EMBL/GenBank/DDBJ databases">
        <title>Genomic Encyclopedia of Type Strains, Phase III (KMG-III): the genomes of soil and plant-associated and newly described type strains.</title>
        <authorList>
            <person name="Whitman W."/>
        </authorList>
    </citation>
    <scope>NUCLEOTIDE SEQUENCE [LARGE SCALE GENOMIC DNA]</scope>
    <source>
        <strain evidence="13 14">CECT 8571</strain>
    </source>
</reference>
<gene>
    <name evidence="13" type="ORF">FHS30_000049</name>
</gene>
<name>A0A839UHE4_9GAMM</name>
<evidence type="ECO:0000259" key="12">
    <source>
        <dbReference type="Pfam" id="PF02737"/>
    </source>
</evidence>
<feature type="domain" description="3-hydroxyacyl-CoA dehydrogenase C-terminal" evidence="11">
    <location>
        <begin position="498"/>
        <end position="597"/>
    </location>
</feature>
<evidence type="ECO:0000256" key="3">
    <source>
        <dbReference type="ARBA" id="ARBA00022832"/>
    </source>
</evidence>
<evidence type="ECO:0000256" key="7">
    <source>
        <dbReference type="ARBA" id="ARBA00023098"/>
    </source>
</evidence>
<comment type="pathway">
    <text evidence="1">Lipid metabolism; fatty acid beta-oxidation.</text>
</comment>
<dbReference type="EMBL" id="JACHXZ010000001">
    <property type="protein sequence ID" value="MBB3166873.1"/>
    <property type="molecule type" value="Genomic_DNA"/>
</dbReference>
<keyword evidence="9" id="KW-0511">Multifunctional enzyme</keyword>
<evidence type="ECO:0000256" key="9">
    <source>
        <dbReference type="ARBA" id="ARBA00023268"/>
    </source>
</evidence>
<dbReference type="SUPFAM" id="SSF52096">
    <property type="entry name" value="ClpP/crotonase"/>
    <property type="match status" value="1"/>
</dbReference>
<keyword evidence="7" id="KW-0443">Lipid metabolism</keyword>
<organism evidence="13 14">
    <name type="scientific">Simiduia aestuariiviva</name>
    <dbReference type="NCBI Taxonomy" id="1510459"/>
    <lineage>
        <taxon>Bacteria</taxon>
        <taxon>Pseudomonadati</taxon>
        <taxon>Pseudomonadota</taxon>
        <taxon>Gammaproteobacteria</taxon>
        <taxon>Cellvibrionales</taxon>
        <taxon>Cellvibrionaceae</taxon>
        <taxon>Simiduia</taxon>
    </lineage>
</organism>
<dbReference type="GO" id="GO:0008692">
    <property type="term" value="F:3-hydroxybutyryl-CoA epimerase activity"/>
    <property type="evidence" value="ECO:0007669"/>
    <property type="project" value="UniProtKB-EC"/>
</dbReference>
<dbReference type="RefSeq" id="WP_183907222.1">
    <property type="nucleotide sequence ID" value="NZ_JACHXZ010000001.1"/>
</dbReference>
<dbReference type="Pfam" id="PF00725">
    <property type="entry name" value="3HCDH"/>
    <property type="match status" value="1"/>
</dbReference>
<sequence>MTATSVQLIKHDNGIHHFVLDRPEARANLMDQQFTNDFAAATELLLASDWRGLVIRSAKDTFFAGGDLTALSQVNDDNAPAFFEMVETLKRCMRRLETAGKPVVAAINGAALGGGWEMCLFAHHRVALNRPHVKMGLPEVTLGLLPGAGGVTRTVRLLGLQTALPLLTEGKQLSPERALKAGLIHELADDQTGLIARAEAWAATHPEVSQPWDEKGYKIPGGTPSQPAVARTLPIVPAMVRAKTHGCLPAPEKILACAVEGAQVDFDTATRIESRYIVELARGQVCKNLINTFWFQLNDIKAGKSRPPQEQSTALGKVAVLGAGMMGAGIAYQCATNGIEVVLKDIDKHTANKGKEHARALLQKRIERGALSEAEAESILARIHATDIPDDLANCELVIEAVFENRELKENVTREAQTHLPDTAIIASNTSTLPITGLARAAEHADRFIGLHFFSPVEKMPLVEIIRGAQTSDATLAQAYDFVQQIRKTPIVVNDSRGFFTSRVFGTFTHEGMAMLAEGIHPALIENAAFLAGFPVGPLAVVDEVSLTLLDKVRRQTQADLRAEGQDYPHHSGEAVLDRMLELNRHGKAAGQGFYQYPAKGQKHLWPELVTHFDVQPEKITLQNAKDRLLYIMALETLRCYQAGVINTVRDANIGSIFGIGFPAWTGGALQFVNQTGLQEFLARAESLAETYGERFTPPEILINAARDNTPFSDSGASDDR</sequence>
<dbReference type="EC" id="4.2.1.17" evidence="13"/>
<dbReference type="InterPro" id="IPR050136">
    <property type="entry name" value="FA_oxidation_alpha_subunit"/>
</dbReference>
<dbReference type="EC" id="1.1.1.35" evidence="13"/>
<dbReference type="AlphaFoldDB" id="A0A839UHE4"/>
<dbReference type="SUPFAM" id="SSF51735">
    <property type="entry name" value="NAD(P)-binding Rossmann-fold domains"/>
    <property type="match status" value="1"/>
</dbReference>
<dbReference type="UniPathway" id="UPA00659"/>
<dbReference type="EC" id="5.1.2.3" evidence="13"/>
<dbReference type="PANTHER" id="PTHR43612">
    <property type="entry name" value="TRIFUNCTIONAL ENZYME SUBUNIT ALPHA"/>
    <property type="match status" value="1"/>
</dbReference>
<keyword evidence="5 13" id="KW-0560">Oxidoreductase</keyword>
<evidence type="ECO:0000256" key="8">
    <source>
        <dbReference type="ARBA" id="ARBA00023239"/>
    </source>
</evidence>
<dbReference type="InterPro" id="IPR006176">
    <property type="entry name" value="3-OHacyl-CoA_DH_NAD-bd"/>
</dbReference>
<accession>A0A839UHE4</accession>
<dbReference type="InterPro" id="IPR029045">
    <property type="entry name" value="ClpP/crotonase-like_dom_sf"/>
</dbReference>
<evidence type="ECO:0000256" key="5">
    <source>
        <dbReference type="ARBA" id="ARBA00023002"/>
    </source>
</evidence>
<dbReference type="Pfam" id="PF02737">
    <property type="entry name" value="3HCDH_N"/>
    <property type="match status" value="1"/>
</dbReference>
<dbReference type="FunFam" id="3.40.50.720:FF:000009">
    <property type="entry name" value="Fatty oxidation complex, alpha subunit"/>
    <property type="match status" value="1"/>
</dbReference>
<evidence type="ECO:0000256" key="4">
    <source>
        <dbReference type="ARBA" id="ARBA00022963"/>
    </source>
</evidence>
<comment type="caution">
    <text evidence="13">The sequence shown here is derived from an EMBL/GenBank/DDBJ whole genome shotgun (WGS) entry which is preliminary data.</text>
</comment>
<protein>
    <submittedName>
        <fullName evidence="13">3-hydroxyacyl-CoA dehydrogenase/enoyl-CoA hydratase/3-hydroxybutyryl-CoA epimerase</fullName>
        <ecNumber evidence="13">1.1.1.35</ecNumber>
        <ecNumber evidence="13">4.2.1.17</ecNumber>
        <ecNumber evidence="13">5.1.2.3</ecNumber>
    </submittedName>
</protein>
<dbReference type="GO" id="GO:0004300">
    <property type="term" value="F:enoyl-CoA hydratase activity"/>
    <property type="evidence" value="ECO:0007669"/>
    <property type="project" value="UniProtKB-EC"/>
</dbReference>
<keyword evidence="6" id="KW-0520">NAD</keyword>
<keyword evidence="4" id="KW-0442">Lipid degradation</keyword>
<keyword evidence="3" id="KW-0276">Fatty acid metabolism</keyword>
<keyword evidence="14" id="KW-1185">Reference proteome</keyword>
<dbReference type="InterPro" id="IPR008927">
    <property type="entry name" value="6-PGluconate_DH-like_C_sf"/>
</dbReference>
<dbReference type="Pfam" id="PF00378">
    <property type="entry name" value="ECH_1"/>
    <property type="match status" value="1"/>
</dbReference>
<dbReference type="InterPro" id="IPR006108">
    <property type="entry name" value="3HC_DH_C"/>
</dbReference>
<dbReference type="PANTHER" id="PTHR43612:SF3">
    <property type="entry name" value="TRIFUNCTIONAL ENZYME SUBUNIT ALPHA, MITOCHONDRIAL"/>
    <property type="match status" value="1"/>
</dbReference>
<dbReference type="GO" id="GO:0016509">
    <property type="term" value="F:long-chain (3S)-3-hydroxyacyl-CoA dehydrogenase (NAD+) activity"/>
    <property type="evidence" value="ECO:0007669"/>
    <property type="project" value="TreeGrafter"/>
</dbReference>
<dbReference type="SUPFAM" id="SSF48179">
    <property type="entry name" value="6-phosphogluconate dehydrogenase C-terminal domain-like"/>
    <property type="match status" value="2"/>
</dbReference>
<evidence type="ECO:0000259" key="11">
    <source>
        <dbReference type="Pfam" id="PF00725"/>
    </source>
</evidence>
<dbReference type="Gene3D" id="3.90.226.10">
    <property type="entry name" value="2-enoyl-CoA Hydratase, Chain A, domain 1"/>
    <property type="match status" value="1"/>
</dbReference>
<dbReference type="Gene3D" id="1.10.1040.50">
    <property type="match status" value="1"/>
</dbReference>
<proteinExistence type="inferred from homology"/>
<dbReference type="CDD" id="cd06558">
    <property type="entry name" value="crotonase-like"/>
    <property type="match status" value="1"/>
</dbReference>
<dbReference type="GO" id="GO:0070403">
    <property type="term" value="F:NAD+ binding"/>
    <property type="evidence" value="ECO:0007669"/>
    <property type="project" value="InterPro"/>
</dbReference>
<dbReference type="InterPro" id="IPR036291">
    <property type="entry name" value="NAD(P)-bd_dom_sf"/>
</dbReference>
<evidence type="ECO:0000256" key="2">
    <source>
        <dbReference type="ARBA" id="ARBA00007005"/>
    </source>
</evidence>
<dbReference type="InterPro" id="IPR001753">
    <property type="entry name" value="Enoyl-CoA_hydra/iso"/>
</dbReference>
<keyword evidence="8 13" id="KW-0456">Lyase</keyword>
<evidence type="ECO:0000256" key="1">
    <source>
        <dbReference type="ARBA" id="ARBA00005005"/>
    </source>
</evidence>
<comment type="similarity">
    <text evidence="2">In the central section; belongs to the 3-hydroxyacyl-CoA dehydrogenase family.</text>
</comment>
<comment type="catalytic activity">
    <reaction evidence="10">
        <text>a (3S)-3-hydroxyacyl-CoA + NAD(+) = a 3-oxoacyl-CoA + NADH + H(+)</text>
        <dbReference type="Rhea" id="RHEA:22432"/>
        <dbReference type="ChEBI" id="CHEBI:15378"/>
        <dbReference type="ChEBI" id="CHEBI:57318"/>
        <dbReference type="ChEBI" id="CHEBI:57540"/>
        <dbReference type="ChEBI" id="CHEBI:57945"/>
        <dbReference type="ChEBI" id="CHEBI:90726"/>
        <dbReference type="EC" id="1.1.1.35"/>
    </reaction>
</comment>